<feature type="compositionally biased region" description="Polar residues" evidence="3">
    <location>
        <begin position="149"/>
        <end position="166"/>
    </location>
</feature>
<dbReference type="GO" id="GO:0003723">
    <property type="term" value="F:RNA binding"/>
    <property type="evidence" value="ECO:0007669"/>
    <property type="project" value="InterPro"/>
</dbReference>
<proteinExistence type="predicted"/>
<feature type="region of interest" description="Disordered" evidence="3">
    <location>
        <begin position="351"/>
        <end position="425"/>
    </location>
</feature>
<evidence type="ECO:0000313" key="4">
    <source>
        <dbReference type="EMBL" id="SCW01709.1"/>
    </source>
</evidence>
<dbReference type="Pfam" id="PF01021">
    <property type="entry name" value="TYA"/>
    <property type="match status" value="1"/>
</dbReference>
<dbReference type="OMA" id="ANISGWP"/>
<comment type="subcellular location">
    <subcellularLocation>
        <location evidence="1">Cytoplasm</location>
    </subcellularLocation>
</comment>
<feature type="compositionally biased region" description="Polar residues" evidence="3">
    <location>
        <begin position="371"/>
        <end position="408"/>
    </location>
</feature>
<dbReference type="Proteomes" id="UP000190831">
    <property type="component" value="Chromosome E"/>
</dbReference>
<protein>
    <submittedName>
        <fullName evidence="4">LAFE_0E05534g1_2</fullName>
    </submittedName>
</protein>
<dbReference type="GO" id="GO:0005737">
    <property type="term" value="C:cytoplasm"/>
    <property type="evidence" value="ECO:0007669"/>
    <property type="project" value="UniProtKB-SubCell"/>
</dbReference>
<feature type="compositionally biased region" description="Basic and acidic residues" evidence="3">
    <location>
        <begin position="409"/>
        <end position="425"/>
    </location>
</feature>
<evidence type="ECO:0000313" key="5">
    <source>
        <dbReference type="Proteomes" id="UP000190831"/>
    </source>
</evidence>
<keyword evidence="2" id="KW-0963">Cytoplasm</keyword>
<feature type="compositionally biased region" description="Basic and acidic residues" evidence="3">
    <location>
        <begin position="352"/>
        <end position="370"/>
    </location>
</feature>
<dbReference type="STRING" id="4955.A0A1G4MCX4"/>
<dbReference type="EMBL" id="LT598488">
    <property type="protein sequence ID" value="SCW01709.1"/>
    <property type="molecule type" value="Genomic_DNA"/>
</dbReference>
<feature type="region of interest" description="Disordered" evidence="3">
    <location>
        <begin position="1"/>
        <end position="66"/>
    </location>
</feature>
<evidence type="ECO:0000256" key="3">
    <source>
        <dbReference type="SAM" id="MobiDB-lite"/>
    </source>
</evidence>
<evidence type="ECO:0000256" key="2">
    <source>
        <dbReference type="ARBA" id="ARBA00022490"/>
    </source>
</evidence>
<dbReference type="InterPro" id="IPR015820">
    <property type="entry name" value="TYA"/>
</dbReference>
<feature type="compositionally biased region" description="Polar residues" evidence="3">
    <location>
        <begin position="1"/>
        <end position="23"/>
    </location>
</feature>
<feature type="compositionally biased region" description="Polar residues" evidence="3">
    <location>
        <begin position="48"/>
        <end position="59"/>
    </location>
</feature>
<keyword evidence="5" id="KW-1185">Reference proteome</keyword>
<dbReference type="AlphaFoldDB" id="A0A1G4MCX4"/>
<sequence length="440" mass="49859">MESQQLSQYSPISHGSACASVTSKEVHTNQDPLDVSASKINEYDKLSTKANSQQETTPVPTDVSENIHHASPHTAQVPLPQNGPYSQQCMMTQNQANPSGWPAYGHPYTMPYTPYQMSPMYYPPGPQPQYPQYTSTTGTPLSATPPEPSNTLTKPPSTKSDVTPVNKSVRPPPILTSSNDFLNWIKTYVKFLQNSNLGDIIPTTDGRPIRQITYDEHTFLYNTFQTFAPSHFLPTWVKDILSVDYTDIMKVLSKSFEKMQSDNQDVHDLITITNLRYNGSTPAGEFETKITNTIERLNNNGVSINDKLACKLIMRGLSGEYRFLRYTRHRHQNMTVAELFLDIHAIYEEQQESERRKPTYPRIPKDDKNISRVSPNINKAKTVTRNPQKASNSKSRTVKTNNVSTSHNSFDKNNDSINESPDKTIHLNNQYDLHLRPDTY</sequence>
<name>A0A1G4MCX4_LACFM</name>
<reference evidence="5" key="1">
    <citation type="submission" date="2016-03" db="EMBL/GenBank/DDBJ databases">
        <authorList>
            <person name="Devillers H."/>
        </authorList>
    </citation>
    <scope>NUCLEOTIDE SEQUENCE [LARGE SCALE GENOMIC DNA]</scope>
</reference>
<feature type="region of interest" description="Disordered" evidence="3">
    <location>
        <begin position="126"/>
        <end position="171"/>
    </location>
</feature>
<accession>A0A1G4MCX4</accession>
<feature type="compositionally biased region" description="Low complexity" evidence="3">
    <location>
        <begin position="130"/>
        <end position="140"/>
    </location>
</feature>
<evidence type="ECO:0000256" key="1">
    <source>
        <dbReference type="ARBA" id="ARBA00004496"/>
    </source>
</evidence>
<gene>
    <name evidence="4" type="ORF">LAFE_0E05534T</name>
</gene>
<dbReference type="OrthoDB" id="4051386at2759"/>
<organism evidence="4 5">
    <name type="scientific">Lachancea fermentati</name>
    <name type="common">Zygosaccharomyces fermentati</name>
    <dbReference type="NCBI Taxonomy" id="4955"/>
    <lineage>
        <taxon>Eukaryota</taxon>
        <taxon>Fungi</taxon>
        <taxon>Dikarya</taxon>
        <taxon>Ascomycota</taxon>
        <taxon>Saccharomycotina</taxon>
        <taxon>Saccharomycetes</taxon>
        <taxon>Saccharomycetales</taxon>
        <taxon>Saccharomycetaceae</taxon>
        <taxon>Lachancea</taxon>
    </lineage>
</organism>